<dbReference type="PROSITE" id="PS50075">
    <property type="entry name" value="CARRIER"/>
    <property type="match status" value="1"/>
</dbReference>
<dbReference type="PROSITE" id="PS00012">
    <property type="entry name" value="PHOSPHOPANTETHEINE"/>
    <property type="match status" value="1"/>
</dbReference>
<keyword evidence="5" id="KW-1185">Reference proteome</keyword>
<dbReference type="EMBL" id="OBDZ01000019">
    <property type="protein sequence ID" value="SNY34886.1"/>
    <property type="molecule type" value="Genomic_DNA"/>
</dbReference>
<dbReference type="InterPro" id="IPR029058">
    <property type="entry name" value="AB_hydrolase_fold"/>
</dbReference>
<dbReference type="InterPro" id="IPR001031">
    <property type="entry name" value="Thioesterase"/>
</dbReference>
<evidence type="ECO:0000259" key="3">
    <source>
        <dbReference type="PROSITE" id="PS50075"/>
    </source>
</evidence>
<keyword evidence="2" id="KW-0597">Phosphoprotein</keyword>
<evidence type="ECO:0000313" key="5">
    <source>
        <dbReference type="Proteomes" id="UP000219573"/>
    </source>
</evidence>
<feature type="domain" description="Carrier" evidence="3">
    <location>
        <begin position="216"/>
        <end position="291"/>
    </location>
</feature>
<dbReference type="OrthoDB" id="2203190at2"/>
<dbReference type="GO" id="GO:0006633">
    <property type="term" value="P:fatty acid biosynthetic process"/>
    <property type="evidence" value="ECO:0007669"/>
    <property type="project" value="TreeGrafter"/>
</dbReference>
<dbReference type="Pfam" id="PF00550">
    <property type="entry name" value="PP-binding"/>
    <property type="match status" value="1"/>
</dbReference>
<dbReference type="InterPro" id="IPR036736">
    <property type="entry name" value="ACP-like_sf"/>
</dbReference>
<proteinExistence type="predicted"/>
<dbReference type="PANTHER" id="PTHR43775:SF37">
    <property type="entry name" value="SI:DKEY-61P9.11"/>
    <property type="match status" value="1"/>
</dbReference>
<evidence type="ECO:0000256" key="2">
    <source>
        <dbReference type="ARBA" id="ARBA00022553"/>
    </source>
</evidence>
<dbReference type="AlphaFoldDB" id="A0A285HJD8"/>
<dbReference type="SUPFAM" id="SSF47336">
    <property type="entry name" value="ACP-like"/>
    <property type="match status" value="1"/>
</dbReference>
<evidence type="ECO:0000313" key="4">
    <source>
        <dbReference type="EMBL" id="SNY34886.1"/>
    </source>
</evidence>
<dbReference type="InterPro" id="IPR001227">
    <property type="entry name" value="Ac_transferase_dom_sf"/>
</dbReference>
<dbReference type="SUPFAM" id="SSF53474">
    <property type="entry name" value="alpha/beta-Hydrolases"/>
    <property type="match status" value="1"/>
</dbReference>
<dbReference type="InterPro" id="IPR006162">
    <property type="entry name" value="Ppantetheine_attach_site"/>
</dbReference>
<dbReference type="Gene3D" id="3.40.50.1820">
    <property type="entry name" value="alpha/beta hydrolase"/>
    <property type="match status" value="1"/>
</dbReference>
<evidence type="ECO:0000256" key="1">
    <source>
        <dbReference type="ARBA" id="ARBA00022450"/>
    </source>
</evidence>
<dbReference type="Gene3D" id="3.30.70.3290">
    <property type="match status" value="1"/>
</dbReference>
<dbReference type="InterPro" id="IPR009081">
    <property type="entry name" value="PP-bd_ACP"/>
</dbReference>
<dbReference type="GO" id="GO:0004312">
    <property type="term" value="F:fatty acid synthase activity"/>
    <property type="evidence" value="ECO:0007669"/>
    <property type="project" value="TreeGrafter"/>
</dbReference>
<keyword evidence="1" id="KW-0596">Phosphopantetheine</keyword>
<sequence>MRKSLSTFIKKYSVAKMLQECGIEPDSIYTQGGVGEYVASCISGILSLEDALGLLIGVINNNEILLNNIKFKEPETALIPERDKKIESLSYWKEILEIKNNKIEKNIKKNLSNNEVLIEIGSKNILENITFDKDILSINLLKEESEGTEIAKLLNLFGSLWTKGLKIDWGKLYSGLSKKHISLPTYPFDKQRFWIEPTQEKTDKLLKQHDSQVNELNKLDVEQKVIEIWEEFLGEEDIKVNDNYFDLGGESLSAVEIVSELQNVFKIELALNEFMDLQTPKVIAEYIMKKIDFKSNNKLIGNEVVTKIQQGKLSIPIFLVHPAGGSILCYHQLKRYLSDNFTIYGIQFPESRIKEIGNLGLKEVAAEYVKELKKIRPEGPYLIGGYSFGGNAAYEMALQLEKAGDEVFDIFMMDSLAPMSYYKDNASRGNFVKAFPLVVDMYINHNLNSDFQVLTDKYYRGNDFGKMFDAMKEESFFTMNVAKEDMEKFFEIWEHNHRILGDSTVDNKFSGNIVMFNAVEKGVGLKKLLELLNTSDLPKEKWQTYIRGKMEIIDVPGDHFTLFGKETNIKELATKINSKLNFLVKKDD</sequence>
<dbReference type="Pfam" id="PF00975">
    <property type="entry name" value="Thioesterase"/>
    <property type="match status" value="1"/>
</dbReference>
<dbReference type="PANTHER" id="PTHR43775">
    <property type="entry name" value="FATTY ACID SYNTHASE"/>
    <property type="match status" value="1"/>
</dbReference>
<dbReference type="Gene3D" id="1.10.1200.10">
    <property type="entry name" value="ACP-like"/>
    <property type="match status" value="1"/>
</dbReference>
<dbReference type="InterPro" id="IPR050091">
    <property type="entry name" value="PKS_NRPS_Biosynth_Enz"/>
</dbReference>
<dbReference type="Gene3D" id="3.40.366.10">
    <property type="entry name" value="Malonyl-Coenzyme A Acyl Carrier Protein, domain 2"/>
    <property type="match status" value="1"/>
</dbReference>
<protein>
    <submittedName>
        <fullName evidence="4">Thioesterase domain-containing protein</fullName>
    </submittedName>
</protein>
<dbReference type="RefSeq" id="WP_097018463.1">
    <property type="nucleotide sequence ID" value="NZ_OBDZ01000019.1"/>
</dbReference>
<reference evidence="5" key="1">
    <citation type="submission" date="2017-09" db="EMBL/GenBank/DDBJ databases">
        <authorList>
            <person name="Varghese N."/>
            <person name="Submissions S."/>
        </authorList>
    </citation>
    <scope>NUCLEOTIDE SEQUENCE [LARGE SCALE GENOMIC DNA]</scope>
    <source>
        <strain evidence="5">MSL47</strain>
    </source>
</reference>
<gene>
    <name evidence="4" type="ORF">SAMN06265827_1191</name>
</gene>
<dbReference type="Proteomes" id="UP000219573">
    <property type="component" value="Unassembled WGS sequence"/>
</dbReference>
<organism evidence="4 5">
    <name type="scientific">Orenia metallireducens</name>
    <dbReference type="NCBI Taxonomy" id="1413210"/>
    <lineage>
        <taxon>Bacteria</taxon>
        <taxon>Bacillati</taxon>
        <taxon>Bacillota</taxon>
        <taxon>Clostridia</taxon>
        <taxon>Halanaerobiales</taxon>
        <taxon>Halobacteroidaceae</taxon>
        <taxon>Orenia</taxon>
    </lineage>
</organism>
<accession>A0A285HJD8</accession>
<name>A0A285HJD8_9FIRM</name>